<organism evidence="2 3">
    <name type="scientific">Streptomyces sp. 900116325</name>
    <dbReference type="NCBI Taxonomy" id="3154295"/>
    <lineage>
        <taxon>Bacteria</taxon>
        <taxon>Bacillati</taxon>
        <taxon>Actinomycetota</taxon>
        <taxon>Actinomycetes</taxon>
        <taxon>Kitasatosporales</taxon>
        <taxon>Streptomycetaceae</taxon>
        <taxon>Streptomyces</taxon>
    </lineage>
</organism>
<reference evidence="2 3" key="1">
    <citation type="submission" date="2024-06" db="EMBL/GenBank/DDBJ databases">
        <title>The Natural Products Discovery Center: Release of the First 8490 Sequenced Strains for Exploring Actinobacteria Biosynthetic Diversity.</title>
        <authorList>
            <person name="Kalkreuter E."/>
            <person name="Kautsar S.A."/>
            <person name="Yang D."/>
            <person name="Bader C.D."/>
            <person name="Teijaro C.N."/>
            <person name="Fluegel L."/>
            <person name="Davis C.M."/>
            <person name="Simpson J.R."/>
            <person name="Lauterbach L."/>
            <person name="Steele A.D."/>
            <person name="Gui C."/>
            <person name="Meng S."/>
            <person name="Li G."/>
            <person name="Viehrig K."/>
            <person name="Ye F."/>
            <person name="Su P."/>
            <person name="Kiefer A.F."/>
            <person name="Nichols A."/>
            <person name="Cepeda A.J."/>
            <person name="Yan W."/>
            <person name="Fan B."/>
            <person name="Jiang Y."/>
            <person name="Adhikari A."/>
            <person name="Zheng C.-J."/>
            <person name="Schuster L."/>
            <person name="Cowan T.M."/>
            <person name="Smanski M.J."/>
            <person name="Chevrette M.G."/>
            <person name="De Carvalho L.P.S."/>
            <person name="Shen B."/>
        </authorList>
    </citation>
    <scope>NUCLEOTIDE SEQUENCE [LARGE SCALE GENOMIC DNA]</scope>
    <source>
        <strain evidence="2 3">NPDC005137</strain>
    </source>
</reference>
<name>A0ABV2UMR0_9ACTN</name>
<dbReference type="RefSeq" id="WP_356713563.1">
    <property type="nucleotide sequence ID" value="NZ_JBEXIP010000094.1"/>
</dbReference>
<keyword evidence="3" id="KW-1185">Reference proteome</keyword>
<gene>
    <name evidence="2" type="ORF">ABZV61_42185</name>
</gene>
<comment type="caution">
    <text evidence="2">The sequence shown here is derived from an EMBL/GenBank/DDBJ whole genome shotgun (WGS) entry which is preliminary data.</text>
</comment>
<dbReference type="InterPro" id="IPR047880">
    <property type="entry name" value="MafI-like"/>
</dbReference>
<feature type="region of interest" description="Disordered" evidence="1">
    <location>
        <begin position="15"/>
        <end position="34"/>
    </location>
</feature>
<evidence type="ECO:0000313" key="3">
    <source>
        <dbReference type="Proteomes" id="UP001550044"/>
    </source>
</evidence>
<dbReference type="NCBIfam" id="NF033691">
    <property type="entry name" value="immunity_MafI"/>
    <property type="match status" value="1"/>
</dbReference>
<sequence length="136" mass="14524">MRMAPDLHACNLRSGGDPAVCPRSSPPAPTGRGCNGHTCQDAGMAQSHAAWEKRVRGLVESLMGSDSEPLRWDVLDFLKAGEHGLAIETLSDWIGDLDDPVLVSPAGRAQVLDLVSDFPEETQTRVRRALADHAGG</sequence>
<evidence type="ECO:0000313" key="2">
    <source>
        <dbReference type="EMBL" id="MET8439148.1"/>
    </source>
</evidence>
<dbReference type="EMBL" id="JBEXIP010000094">
    <property type="protein sequence ID" value="MET8439148.1"/>
    <property type="molecule type" value="Genomic_DNA"/>
</dbReference>
<protein>
    <submittedName>
        <fullName evidence="2">MafI family immunity protein</fullName>
    </submittedName>
</protein>
<evidence type="ECO:0000256" key="1">
    <source>
        <dbReference type="SAM" id="MobiDB-lite"/>
    </source>
</evidence>
<accession>A0ABV2UMR0</accession>
<dbReference type="Proteomes" id="UP001550044">
    <property type="component" value="Unassembled WGS sequence"/>
</dbReference>
<proteinExistence type="predicted"/>